<evidence type="ECO:0000256" key="2">
    <source>
        <dbReference type="ARBA" id="ARBA00007482"/>
    </source>
</evidence>
<dbReference type="InterPro" id="IPR020084">
    <property type="entry name" value="NUDIX_hydrolase_CS"/>
</dbReference>
<evidence type="ECO:0000256" key="1">
    <source>
        <dbReference type="ARBA" id="ARBA00001946"/>
    </source>
</evidence>
<keyword evidence="7 13" id="KW-0460">Magnesium</keyword>
<protein>
    <recommendedName>
        <fullName evidence="4">ADP-ribose pyrophosphatase</fullName>
        <ecNumber evidence="3">3.6.1.13</ecNumber>
    </recommendedName>
    <alternativeName>
        <fullName evidence="9">ADP-ribose diphosphatase</fullName>
    </alternativeName>
    <alternativeName>
        <fullName evidence="11">ADP-ribose phosphohydrolase</fullName>
    </alternativeName>
    <alternativeName>
        <fullName evidence="10">Adenosine diphosphoribose pyrophosphatase</fullName>
    </alternativeName>
</protein>
<comment type="cofactor">
    <cofactor evidence="1 13">
        <name>Mg(2+)</name>
        <dbReference type="ChEBI" id="CHEBI:18420"/>
    </cofactor>
</comment>
<evidence type="ECO:0000256" key="14">
    <source>
        <dbReference type="PIRSR" id="PIRSR604385-3"/>
    </source>
</evidence>
<evidence type="ECO:0000256" key="4">
    <source>
        <dbReference type="ARBA" id="ARBA00013297"/>
    </source>
</evidence>
<feature type="binding site" evidence="13">
    <location>
        <position position="117"/>
    </location>
    <ligand>
        <name>Mg(2+)</name>
        <dbReference type="ChEBI" id="CHEBI:18420"/>
        <label>1</label>
    </ligand>
</feature>
<feature type="short sequence motif" description="Nudix box" evidence="14">
    <location>
        <begin position="98"/>
        <end position="120"/>
    </location>
</feature>
<dbReference type="GO" id="GO:0006753">
    <property type="term" value="P:nucleoside phosphate metabolic process"/>
    <property type="evidence" value="ECO:0007669"/>
    <property type="project" value="TreeGrafter"/>
</dbReference>
<dbReference type="CDD" id="cd24155">
    <property type="entry name" value="NUDIX_ADPRase"/>
    <property type="match status" value="1"/>
</dbReference>
<feature type="domain" description="Nudix hydrolase" evidence="15">
    <location>
        <begin position="56"/>
        <end position="196"/>
    </location>
</feature>
<dbReference type="GO" id="GO:0005829">
    <property type="term" value="C:cytosol"/>
    <property type="evidence" value="ECO:0007669"/>
    <property type="project" value="TreeGrafter"/>
</dbReference>
<reference evidence="16 17" key="1">
    <citation type="submission" date="2020-08" db="EMBL/GenBank/DDBJ databases">
        <title>Genomic Encyclopedia of Type Strains, Phase IV (KMG-IV): sequencing the most valuable type-strain genomes for metagenomic binning, comparative biology and taxonomic classification.</title>
        <authorList>
            <person name="Goeker M."/>
        </authorList>
    </citation>
    <scope>NUCLEOTIDE SEQUENCE [LARGE SCALE GENOMIC DNA]</scope>
    <source>
        <strain evidence="16 17">DSM 25895</strain>
    </source>
</reference>
<evidence type="ECO:0000256" key="5">
    <source>
        <dbReference type="ARBA" id="ARBA00022723"/>
    </source>
</evidence>
<dbReference type="PANTHER" id="PTHR11839">
    <property type="entry name" value="UDP/ADP-SUGAR PYROPHOSPHATASE"/>
    <property type="match status" value="1"/>
</dbReference>
<sequence>MNARPPRATPIPSHPGLTVLSDEVVWDGRFPLQRIRFRRIRFDGTEGGVQTWELWRRGQAVAVLPWDPWTDRVALIEQFRLPALAGGFDPVMVECPAGLLEPGEDPLEAARRELAEETGLAADRMEPLGRYILSQGGCDEGISLYLARARLPEPGHAGTHGLRSEHEDIRVLVLPASEALAMLDDNRIANATGALCLARFARRREALMRDWTGE</sequence>
<dbReference type="GO" id="GO:0019144">
    <property type="term" value="F:ADP-sugar diphosphatase activity"/>
    <property type="evidence" value="ECO:0007669"/>
    <property type="project" value="TreeGrafter"/>
</dbReference>
<dbReference type="EC" id="3.6.1.13" evidence="3"/>
<evidence type="ECO:0000256" key="3">
    <source>
        <dbReference type="ARBA" id="ARBA00012453"/>
    </source>
</evidence>
<dbReference type="GO" id="GO:0047631">
    <property type="term" value="F:ADP-ribose diphosphatase activity"/>
    <property type="evidence" value="ECO:0007669"/>
    <property type="project" value="UniProtKB-EC"/>
</dbReference>
<comment type="similarity">
    <text evidence="2">Belongs to the Nudix hydrolase family. NudF subfamily.</text>
</comment>
<evidence type="ECO:0000313" key="17">
    <source>
        <dbReference type="Proteomes" id="UP000562254"/>
    </source>
</evidence>
<gene>
    <name evidence="16" type="ORF">FHS88_003118</name>
</gene>
<keyword evidence="17" id="KW-1185">Reference proteome</keyword>
<evidence type="ECO:0000256" key="9">
    <source>
        <dbReference type="ARBA" id="ARBA00030162"/>
    </source>
</evidence>
<dbReference type="Gene3D" id="3.90.79.10">
    <property type="entry name" value="Nucleoside Triphosphate Pyrophosphohydrolase"/>
    <property type="match status" value="1"/>
</dbReference>
<dbReference type="RefSeq" id="WP_184486372.1">
    <property type="nucleotide sequence ID" value="NZ_JAAEDJ010000002.1"/>
</dbReference>
<comment type="catalytic activity">
    <reaction evidence="12">
        <text>ADP-D-ribose + H2O = D-ribose 5-phosphate + AMP + 2 H(+)</text>
        <dbReference type="Rhea" id="RHEA:10412"/>
        <dbReference type="ChEBI" id="CHEBI:15377"/>
        <dbReference type="ChEBI" id="CHEBI:15378"/>
        <dbReference type="ChEBI" id="CHEBI:57967"/>
        <dbReference type="ChEBI" id="CHEBI:78346"/>
        <dbReference type="ChEBI" id="CHEBI:456215"/>
        <dbReference type="EC" id="3.6.1.13"/>
    </reaction>
</comment>
<dbReference type="Proteomes" id="UP000562254">
    <property type="component" value="Unassembled WGS sequence"/>
</dbReference>
<dbReference type="NCBIfam" id="TIGR00052">
    <property type="entry name" value="nudix-type nucleoside diphosphatase, YffH/AdpP family"/>
    <property type="match status" value="1"/>
</dbReference>
<evidence type="ECO:0000259" key="15">
    <source>
        <dbReference type="PROSITE" id="PS51462"/>
    </source>
</evidence>
<comment type="function">
    <text evidence="8">Acts on ADP-mannose and ADP-glucose as well as ADP-ribose. Prevents glycogen biosynthesis. The reaction catalyzed by this enzyme is a limiting step of the gluconeogenic process.</text>
</comment>
<evidence type="ECO:0000256" key="8">
    <source>
        <dbReference type="ARBA" id="ARBA00025164"/>
    </source>
</evidence>
<dbReference type="SUPFAM" id="SSF55811">
    <property type="entry name" value="Nudix"/>
    <property type="match status" value="1"/>
</dbReference>
<name>A0A840XQX9_9PROT</name>
<dbReference type="AlphaFoldDB" id="A0A840XQX9"/>
<dbReference type="EMBL" id="JACIJE010000009">
    <property type="protein sequence ID" value="MBB5690975.1"/>
    <property type="molecule type" value="Genomic_DNA"/>
</dbReference>
<evidence type="ECO:0000256" key="6">
    <source>
        <dbReference type="ARBA" id="ARBA00022801"/>
    </source>
</evidence>
<evidence type="ECO:0000256" key="10">
    <source>
        <dbReference type="ARBA" id="ARBA00030308"/>
    </source>
</evidence>
<keyword evidence="5 13" id="KW-0479">Metal-binding</keyword>
<proteinExistence type="inferred from homology"/>
<dbReference type="InterPro" id="IPR015797">
    <property type="entry name" value="NUDIX_hydrolase-like_dom_sf"/>
</dbReference>
<evidence type="ECO:0000256" key="7">
    <source>
        <dbReference type="ARBA" id="ARBA00022842"/>
    </source>
</evidence>
<dbReference type="GO" id="GO:0019693">
    <property type="term" value="P:ribose phosphate metabolic process"/>
    <property type="evidence" value="ECO:0007669"/>
    <property type="project" value="TreeGrafter"/>
</dbReference>
<evidence type="ECO:0000256" key="11">
    <source>
        <dbReference type="ARBA" id="ARBA00033056"/>
    </source>
</evidence>
<dbReference type="PROSITE" id="PS00893">
    <property type="entry name" value="NUDIX_BOX"/>
    <property type="match status" value="1"/>
</dbReference>
<organism evidence="16 17">
    <name type="scientific">Neoroseomonas alkaliterrae</name>
    <dbReference type="NCBI Taxonomy" id="1452450"/>
    <lineage>
        <taxon>Bacteria</taxon>
        <taxon>Pseudomonadati</taxon>
        <taxon>Pseudomonadota</taxon>
        <taxon>Alphaproteobacteria</taxon>
        <taxon>Acetobacterales</taxon>
        <taxon>Acetobacteraceae</taxon>
        <taxon>Neoroseomonas</taxon>
    </lineage>
</organism>
<feature type="binding site" evidence="13">
    <location>
        <position position="97"/>
    </location>
    <ligand>
        <name>Mg(2+)</name>
        <dbReference type="ChEBI" id="CHEBI:18420"/>
        <label>1</label>
    </ligand>
</feature>
<feature type="binding site" evidence="13">
    <location>
        <position position="113"/>
    </location>
    <ligand>
        <name>Mg(2+)</name>
        <dbReference type="ChEBI" id="CHEBI:18420"/>
        <label>1</label>
    </ligand>
</feature>
<evidence type="ECO:0000256" key="13">
    <source>
        <dbReference type="PIRSR" id="PIRSR604385-2"/>
    </source>
</evidence>
<dbReference type="InterPro" id="IPR004385">
    <property type="entry name" value="NDP_pyrophosphatase"/>
</dbReference>
<feature type="binding site" evidence="13">
    <location>
        <position position="167"/>
    </location>
    <ligand>
        <name>Mg(2+)</name>
        <dbReference type="ChEBI" id="CHEBI:18420"/>
        <label>1</label>
    </ligand>
</feature>
<dbReference type="PANTHER" id="PTHR11839:SF5">
    <property type="entry name" value="ADP-RIBOSE PYROPHOSPHATASE"/>
    <property type="match status" value="1"/>
</dbReference>
<keyword evidence="6 16" id="KW-0378">Hydrolase</keyword>
<dbReference type="PROSITE" id="PS51462">
    <property type="entry name" value="NUDIX"/>
    <property type="match status" value="1"/>
</dbReference>
<accession>A0A840XQX9</accession>
<comment type="caution">
    <text evidence="16">The sequence shown here is derived from an EMBL/GenBank/DDBJ whole genome shotgun (WGS) entry which is preliminary data.</text>
</comment>
<evidence type="ECO:0000313" key="16">
    <source>
        <dbReference type="EMBL" id="MBB5690975.1"/>
    </source>
</evidence>
<dbReference type="Pfam" id="PF00293">
    <property type="entry name" value="NUDIX"/>
    <property type="match status" value="1"/>
</dbReference>
<dbReference type="InterPro" id="IPR000086">
    <property type="entry name" value="NUDIX_hydrolase_dom"/>
</dbReference>
<dbReference type="GO" id="GO:0046872">
    <property type="term" value="F:metal ion binding"/>
    <property type="evidence" value="ECO:0007669"/>
    <property type="project" value="UniProtKB-KW"/>
</dbReference>
<evidence type="ECO:0000256" key="12">
    <source>
        <dbReference type="ARBA" id="ARBA00049546"/>
    </source>
</evidence>